<gene>
    <name evidence="2" type="ORF">LINJ_26_0860</name>
</gene>
<keyword evidence="2" id="KW-0346">Stress response</keyword>
<proteinExistence type="predicted"/>
<dbReference type="STRING" id="5671.E9AHB3"/>
<dbReference type="EMBL" id="FR796458">
    <property type="protein sequence ID" value="CBZ08786.1"/>
    <property type="molecule type" value="Genomic_DNA"/>
</dbReference>
<protein>
    <submittedName>
        <fullName evidence="2">Heat shock 70 protein-like protein</fullName>
    </submittedName>
</protein>
<evidence type="ECO:0000313" key="2">
    <source>
        <dbReference type="EMBL" id="CBZ08786.1"/>
    </source>
</evidence>
<keyword evidence="3" id="KW-1185">Reference proteome</keyword>
<dbReference type="eggNOG" id="KOG0102">
    <property type="taxonomic scope" value="Eukaryota"/>
</dbReference>
<dbReference type="GeneID" id="10966114"/>
<name>E9AHB3_LEIIN</name>
<reference evidence="2 3" key="2">
    <citation type="journal article" date="2011" name="Genome Res.">
        <title>Chromosome and gene copy number variation allow major structural change between species and strains of Leishmania.</title>
        <authorList>
            <person name="Rogers M.B."/>
            <person name="Hilley J.D."/>
            <person name="Dickens N.J."/>
            <person name="Wilkes J."/>
            <person name="Bates P.A."/>
            <person name="Depledge D.P."/>
            <person name="Harris D."/>
            <person name="Her Y."/>
            <person name="Herzyk P."/>
            <person name="Imamura H."/>
            <person name="Otto T.D."/>
            <person name="Sanders M."/>
            <person name="Seeger K."/>
            <person name="Dujardin J.C."/>
            <person name="Berriman M."/>
            <person name="Smith D.F."/>
            <person name="Hertz-Fowler C."/>
            <person name="Mottram J.C."/>
        </authorList>
    </citation>
    <scope>NUCLEOTIDE SEQUENCE [LARGE SCALE GENOMIC DNA]</scope>
    <source>
        <strain evidence="2 3">JPCM5</strain>
    </source>
</reference>
<keyword evidence="1" id="KW-0175">Coiled coil</keyword>
<sequence>MNADIDVAESARNSFLQAQVEERAWHEPPAPPGEQGSWTEVKAAVDAGEVVGEPVPLRDLLRPMTMMEMKLALQTHYPVDDPPSAEHIAKRDLAVDLQTMTITEGAVDMVQLQADLDAAEQKAVEQAKEEERMVQERQKEMSARLFR</sequence>
<evidence type="ECO:0000256" key="1">
    <source>
        <dbReference type="SAM" id="Coils"/>
    </source>
</evidence>
<dbReference type="AlphaFoldDB" id="E9AHB3"/>
<dbReference type="RefSeq" id="XP_003392614.1">
    <property type="nucleotide sequence ID" value="XM_003392566.1"/>
</dbReference>
<dbReference type="KEGG" id="lif:LINJ_26_0860"/>
<dbReference type="Proteomes" id="UP000008153">
    <property type="component" value="Chromosome 26"/>
</dbReference>
<organism evidence="2 3">
    <name type="scientific">Leishmania infantum</name>
    <dbReference type="NCBI Taxonomy" id="5671"/>
    <lineage>
        <taxon>Eukaryota</taxon>
        <taxon>Discoba</taxon>
        <taxon>Euglenozoa</taxon>
        <taxon>Kinetoplastea</taxon>
        <taxon>Metakinetoplastina</taxon>
        <taxon>Trypanosomatida</taxon>
        <taxon>Trypanosomatidae</taxon>
        <taxon>Leishmaniinae</taxon>
        <taxon>Leishmania</taxon>
    </lineage>
</organism>
<dbReference type="VEuPathDB" id="TriTrypDB:LINF_260013900"/>
<accession>E9AHB3</accession>
<reference key="3">
    <citation type="submission" date="2011-02" db="EMBL/GenBank/DDBJ databases">
        <title>Chromosome and gene copy number variation allow genomic structural differences between species and strains of Leishmania.</title>
        <authorList>
            <person name="Hilley J.D."/>
            <person name="Rogers M."/>
            <person name="Wilkes J."/>
            <person name="Dickens N.J."/>
            <person name="Bates P."/>
            <person name="Depledge D.P."/>
            <person name="Harris D."/>
            <person name="Her Y."/>
            <person name="Herzyk P."/>
            <person name="Imamura H."/>
            <person name="Otto T.D."/>
            <person name="Saad W."/>
            <person name="Seeger K."/>
            <person name="Berriman M."/>
            <person name="Smith D.F."/>
            <person name="Hertz-Fowler C."/>
            <person name="Mottram J.C."/>
        </authorList>
    </citation>
    <scope>NUCLEOTIDE SEQUENCE</scope>
    <source>
        <strain>JPCM5</strain>
    </source>
</reference>
<feature type="coiled-coil region" evidence="1">
    <location>
        <begin position="109"/>
        <end position="144"/>
    </location>
</feature>
<evidence type="ECO:0000313" key="3">
    <source>
        <dbReference type="Proteomes" id="UP000008153"/>
    </source>
</evidence>
<reference evidence="2 3" key="1">
    <citation type="journal article" date="2007" name="Nat. Genet.">
        <title>Comparative genomic analysis of three Leishmania species that cause diverse human disease.</title>
        <authorList>
            <person name="Peacock C.S."/>
            <person name="Seeger K."/>
            <person name="Harris D."/>
            <person name="Murphy L."/>
            <person name="Ruiz J.C."/>
            <person name="Quail M.A."/>
            <person name="Peters N."/>
            <person name="Adlem E."/>
            <person name="Tivey A."/>
            <person name="Aslett M."/>
            <person name="Kerhornou A."/>
            <person name="Ivens A."/>
            <person name="Fraser A."/>
            <person name="Rajandream M.A."/>
            <person name="Carver T."/>
            <person name="Norbertczak H."/>
            <person name="Chillingworth T."/>
            <person name="Hance Z."/>
            <person name="Jagels K."/>
            <person name="Moule S."/>
            <person name="Ormond D."/>
            <person name="Rutter S."/>
            <person name="Squares R."/>
            <person name="Whitehead S."/>
            <person name="Rabbinowitsch E."/>
            <person name="Arrowsmith C."/>
            <person name="White B."/>
            <person name="Thurston S."/>
            <person name="Bringaud F."/>
            <person name="Baldauf S.L."/>
            <person name="Faulconbridge A."/>
            <person name="Jeffares D."/>
            <person name="Depledge D.P."/>
            <person name="Oyola S.O."/>
            <person name="Hilley J.D."/>
            <person name="Brito L.O."/>
            <person name="Tosi L.R."/>
            <person name="Barrell B."/>
            <person name="Cruz A.K."/>
            <person name="Mottram J.C."/>
            <person name="Smith D.F."/>
            <person name="Berriman M."/>
        </authorList>
    </citation>
    <scope>NUCLEOTIDE SEQUENCE [LARGE SCALE GENOMIC DNA]</scope>
    <source>
        <strain evidence="2 3">JPCM5</strain>
    </source>
</reference>
<dbReference type="InParanoid" id="E9AHB3"/>